<accession>A0A7G7MHM8</accession>
<evidence type="ECO:0000256" key="1">
    <source>
        <dbReference type="ARBA" id="ARBA00010088"/>
    </source>
</evidence>
<dbReference type="PANTHER" id="PTHR43248">
    <property type="entry name" value="2-SUCCINYL-6-HYDROXY-2,4-CYCLOHEXADIENE-1-CARBOXYLATE SYNTHASE"/>
    <property type="match status" value="1"/>
</dbReference>
<dbReference type="Gene3D" id="3.40.50.1820">
    <property type="entry name" value="alpha/beta hydrolase"/>
    <property type="match status" value="1"/>
</dbReference>
<dbReference type="Pfam" id="PF00561">
    <property type="entry name" value="Abhydrolase_1"/>
    <property type="match status" value="1"/>
</dbReference>
<evidence type="ECO:0000256" key="2">
    <source>
        <dbReference type="ARBA" id="ARBA00022729"/>
    </source>
</evidence>
<feature type="domain" description="AB hydrolase-1" evidence="5">
    <location>
        <begin position="80"/>
        <end position="243"/>
    </location>
</feature>
<keyword evidence="2 4" id="KW-0732">Signal</keyword>
<dbReference type="InterPro" id="IPR051601">
    <property type="entry name" value="Serine_prot/Carboxylest_S33"/>
</dbReference>
<dbReference type="RefSeq" id="WP_185719039.1">
    <property type="nucleotide sequence ID" value="NZ_BAAAWI010000001.1"/>
</dbReference>
<dbReference type="GO" id="GO:0016787">
    <property type="term" value="F:hydrolase activity"/>
    <property type="evidence" value="ECO:0007669"/>
    <property type="project" value="UniProtKB-KW"/>
</dbReference>
<feature type="signal peptide" evidence="4">
    <location>
        <begin position="1"/>
        <end position="25"/>
    </location>
</feature>
<dbReference type="SUPFAM" id="SSF53474">
    <property type="entry name" value="alpha/beta-Hydrolases"/>
    <property type="match status" value="1"/>
</dbReference>
<evidence type="ECO:0000313" key="7">
    <source>
        <dbReference type="EMBL" id="QNG52289.1"/>
    </source>
</evidence>
<dbReference type="PROSITE" id="PS51257">
    <property type="entry name" value="PROKAR_LIPOPROTEIN"/>
    <property type="match status" value="1"/>
</dbReference>
<dbReference type="PANTHER" id="PTHR43248:SF29">
    <property type="entry name" value="TRIPEPTIDYL AMINOPEPTIDASE"/>
    <property type="match status" value="1"/>
</dbReference>
<dbReference type="InterPro" id="IPR013595">
    <property type="entry name" value="Pept_S33_TAP-like_C"/>
</dbReference>
<feature type="domain" description="Peptidase S33 tripeptidyl aminopeptidase-like C-terminal" evidence="6">
    <location>
        <begin position="396"/>
        <end position="498"/>
    </location>
</feature>
<dbReference type="AlphaFoldDB" id="A0A7G7MHM8"/>
<dbReference type="EMBL" id="CP060131">
    <property type="protein sequence ID" value="QNG52289.1"/>
    <property type="molecule type" value="Genomic_DNA"/>
</dbReference>
<dbReference type="InterPro" id="IPR000073">
    <property type="entry name" value="AB_hydrolase_1"/>
</dbReference>
<evidence type="ECO:0000259" key="6">
    <source>
        <dbReference type="Pfam" id="PF08386"/>
    </source>
</evidence>
<dbReference type="InterPro" id="IPR029058">
    <property type="entry name" value="AB_hydrolase_fold"/>
</dbReference>
<keyword evidence="3 7" id="KW-0378">Hydrolase</keyword>
<gene>
    <name evidence="7" type="ORF">H6H00_30350</name>
</gene>
<protein>
    <submittedName>
        <fullName evidence="7">Alpha/beta fold hydrolase</fullName>
    </submittedName>
</protein>
<evidence type="ECO:0000259" key="5">
    <source>
        <dbReference type="Pfam" id="PF00561"/>
    </source>
</evidence>
<evidence type="ECO:0000256" key="4">
    <source>
        <dbReference type="SAM" id="SignalP"/>
    </source>
</evidence>
<reference evidence="7 8" key="1">
    <citation type="submission" date="2020-08" db="EMBL/GenBank/DDBJ databases">
        <authorList>
            <person name="Mo P."/>
        </authorList>
    </citation>
    <scope>NUCLEOTIDE SEQUENCE [LARGE SCALE GENOMIC DNA]</scope>
    <source>
        <strain evidence="7 8">CGMCC 4.1532</strain>
    </source>
</reference>
<feature type="chain" id="PRO_5039015453" evidence="4">
    <location>
        <begin position="26"/>
        <end position="511"/>
    </location>
</feature>
<sequence>MRSRTLTVLLTAGVLAAGCSTGAAAGGSAAPAVAWQECGAGLDCATLEVPVDHADPDGDTVALSLVRHRATDPAQRIGSLLYNPGGPGGPANEAVRTIDAAAGTGPWSPELLARFDVVGMDPRGVGESEGVRCLDDAEREAVLARDVDPTLPGGMPREALEADVRLLTDGCVDGVDPALLAHMATDDVARDIDLVRAALGEDRISYLGASYGTLLGATYATLFPDRVRHMVLDAPVDPARWQTDPVAATTDQALAGERMLDAYLATCVEQGCPFGAGDPGAALDALVARLEAQPLEVPAANGVPAGTLDGAGVLTAARFAMITPSLWPVLTTGLLAAEAGDGSILRVLSTLLLREPDGTPAGFAEANTAVNCLDRAVPADPAVHDANAAEIVAAAPRFGTLSSYLLLTCASWPVPNPDRFTGPLTGAGAPPILVVGGREDSQTPYPWAVAMADELESGVLLTRDGYGHGSYRASGPCIDTAVDRYLVDGTVPADGTVCAQEPAPSTLPATG</sequence>
<dbReference type="Pfam" id="PF08386">
    <property type="entry name" value="Abhydrolase_4"/>
    <property type="match status" value="1"/>
</dbReference>
<organism evidence="7 8">
    <name type="scientific">Pseudonocardia petroleophila</name>
    <dbReference type="NCBI Taxonomy" id="37331"/>
    <lineage>
        <taxon>Bacteria</taxon>
        <taxon>Bacillati</taxon>
        <taxon>Actinomycetota</taxon>
        <taxon>Actinomycetes</taxon>
        <taxon>Pseudonocardiales</taxon>
        <taxon>Pseudonocardiaceae</taxon>
        <taxon>Pseudonocardia</taxon>
    </lineage>
</organism>
<keyword evidence="8" id="KW-1185">Reference proteome</keyword>
<comment type="similarity">
    <text evidence="1">Belongs to the peptidase S33 family.</text>
</comment>
<dbReference type="KEGG" id="ppel:H6H00_30350"/>
<dbReference type="Proteomes" id="UP000515728">
    <property type="component" value="Chromosome"/>
</dbReference>
<evidence type="ECO:0000313" key="8">
    <source>
        <dbReference type="Proteomes" id="UP000515728"/>
    </source>
</evidence>
<name>A0A7G7MHM8_9PSEU</name>
<proteinExistence type="inferred from homology"/>
<evidence type="ECO:0000256" key="3">
    <source>
        <dbReference type="ARBA" id="ARBA00022801"/>
    </source>
</evidence>